<dbReference type="RefSeq" id="WP_132828089.1">
    <property type="nucleotide sequence ID" value="NZ_SMFP01000003.1"/>
</dbReference>
<reference evidence="1 2" key="1">
    <citation type="submission" date="2019-03" db="EMBL/GenBank/DDBJ databases">
        <authorList>
            <person name="Zhang S."/>
        </authorList>
    </citation>
    <scope>NUCLEOTIDE SEQUENCE [LARGE SCALE GENOMIC DNA]</scope>
    <source>
        <strain evidence="1 2">S4J41</strain>
    </source>
</reference>
<dbReference type="AlphaFoldDB" id="A0A4R5EXS5"/>
<keyword evidence="2" id="KW-1185">Reference proteome</keyword>
<organism evidence="1 2">
    <name type="scientific">Antarcticimicrobium sediminis</name>
    <dbReference type="NCBI Taxonomy" id="2546227"/>
    <lineage>
        <taxon>Bacteria</taxon>
        <taxon>Pseudomonadati</taxon>
        <taxon>Pseudomonadota</taxon>
        <taxon>Alphaproteobacteria</taxon>
        <taxon>Rhodobacterales</taxon>
        <taxon>Paracoccaceae</taxon>
        <taxon>Antarcticimicrobium</taxon>
    </lineage>
</organism>
<gene>
    <name evidence="1" type="ORF">E1B25_07250</name>
</gene>
<protein>
    <submittedName>
        <fullName evidence="1">Uncharacterized protein</fullName>
    </submittedName>
</protein>
<evidence type="ECO:0000313" key="1">
    <source>
        <dbReference type="EMBL" id="TDE39835.1"/>
    </source>
</evidence>
<dbReference type="Proteomes" id="UP000294662">
    <property type="component" value="Unassembled WGS sequence"/>
</dbReference>
<evidence type="ECO:0000313" key="2">
    <source>
        <dbReference type="Proteomes" id="UP000294662"/>
    </source>
</evidence>
<sequence length="172" mass="19720">MKDSAVESNTISLRRTVRDWRDWWEIETELFLTMASKALILDLSDIHESHSTIRALFYGSNYKDRIEAALDDWAEYVTRHLPGAARMELSFLLRHEHLPEPITQDIHTKGFSWVDTPTFSRLREEALKGGSELREIVRVAVLGEDSDGEGQSLRAAVLDHLKTLEAIAMEKE</sequence>
<accession>A0A4R5EXS5</accession>
<dbReference type="EMBL" id="SMFP01000003">
    <property type="protein sequence ID" value="TDE39835.1"/>
    <property type="molecule type" value="Genomic_DNA"/>
</dbReference>
<proteinExistence type="predicted"/>
<comment type="caution">
    <text evidence="1">The sequence shown here is derived from an EMBL/GenBank/DDBJ whole genome shotgun (WGS) entry which is preliminary data.</text>
</comment>
<name>A0A4R5EXS5_9RHOB</name>